<keyword evidence="1" id="KW-1133">Transmembrane helix</keyword>
<dbReference type="Proteomes" id="UP000218702">
    <property type="component" value="Chromosome"/>
</dbReference>
<accession>A0A1Z4VA50</accession>
<dbReference type="KEGG" id="dcm:NIES806_43490"/>
<name>A0A1Z4VA50_9CYAN</name>
<feature type="transmembrane region" description="Helical" evidence="1">
    <location>
        <begin position="51"/>
        <end position="73"/>
    </location>
</feature>
<organism evidence="2 3">
    <name type="scientific">Dolichospermum compactum NIES-806</name>
    <dbReference type="NCBI Taxonomy" id="1973481"/>
    <lineage>
        <taxon>Bacteria</taxon>
        <taxon>Bacillati</taxon>
        <taxon>Cyanobacteriota</taxon>
        <taxon>Cyanophyceae</taxon>
        <taxon>Nostocales</taxon>
        <taxon>Aphanizomenonaceae</taxon>
        <taxon>Dolichospermum</taxon>
        <taxon>Dolichospermum compactum</taxon>
    </lineage>
</organism>
<protein>
    <submittedName>
        <fullName evidence="2">Amino acid permease-associated region</fullName>
    </submittedName>
</protein>
<keyword evidence="1" id="KW-0472">Membrane</keyword>
<sequence length="133" mass="15309">MMSFFYIKLFVCMGYLGAICSYGFLTVYILISVAAPVYLYKIKKLRPIDVVFAVLAVVFMMIPVIGSVGIPGSSLFPTPEAPYNSFPYLFLLYLSATCGWFFWRFNLTPFLDWLIWFSPNHHGDQKFNESRRG</sequence>
<evidence type="ECO:0000313" key="3">
    <source>
        <dbReference type="Proteomes" id="UP000218702"/>
    </source>
</evidence>
<dbReference type="EMBL" id="AP018316">
    <property type="protein sequence ID" value="BAZ88115.1"/>
    <property type="molecule type" value="Genomic_DNA"/>
</dbReference>
<keyword evidence="1" id="KW-0812">Transmembrane</keyword>
<dbReference type="AlphaFoldDB" id="A0A1Z4VA50"/>
<evidence type="ECO:0000313" key="2">
    <source>
        <dbReference type="EMBL" id="BAZ88115.1"/>
    </source>
</evidence>
<feature type="transmembrane region" description="Helical" evidence="1">
    <location>
        <begin position="85"/>
        <end position="103"/>
    </location>
</feature>
<evidence type="ECO:0000256" key="1">
    <source>
        <dbReference type="SAM" id="Phobius"/>
    </source>
</evidence>
<proteinExistence type="predicted"/>
<reference evidence="2 3" key="1">
    <citation type="submission" date="2017-06" db="EMBL/GenBank/DDBJ databases">
        <title>Genome sequencing of cyanobaciteial culture collection at National Institute for Environmental Studies (NIES).</title>
        <authorList>
            <person name="Hirose Y."/>
            <person name="Shimura Y."/>
            <person name="Fujisawa T."/>
            <person name="Nakamura Y."/>
            <person name="Kawachi M."/>
        </authorList>
    </citation>
    <scope>NUCLEOTIDE SEQUENCE [LARGE SCALE GENOMIC DNA]</scope>
    <source>
        <strain evidence="2 3">NIES-806</strain>
    </source>
</reference>
<dbReference type="RefSeq" id="WP_231939907.1">
    <property type="nucleotide sequence ID" value="NZ_AP018316.1"/>
</dbReference>
<gene>
    <name evidence="2" type="ORF">NIES806_43490</name>
</gene>
<feature type="transmembrane region" description="Helical" evidence="1">
    <location>
        <begin position="6"/>
        <end position="39"/>
    </location>
</feature>
<keyword evidence="3" id="KW-1185">Reference proteome</keyword>